<dbReference type="RefSeq" id="WP_339588746.1">
    <property type="nucleotide sequence ID" value="NZ_JBBHJZ010000004.1"/>
</dbReference>
<gene>
    <name evidence="5" type="ORF">WG901_19300</name>
</gene>
<evidence type="ECO:0000256" key="2">
    <source>
        <dbReference type="ARBA" id="ARBA00034247"/>
    </source>
</evidence>
<dbReference type="EMBL" id="JBBHJZ010000004">
    <property type="protein sequence ID" value="MEJ5978809.1"/>
    <property type="molecule type" value="Genomic_DNA"/>
</dbReference>
<dbReference type="NCBIfam" id="TIGR00254">
    <property type="entry name" value="GGDEF"/>
    <property type="match status" value="1"/>
</dbReference>
<dbReference type="InterPro" id="IPR043128">
    <property type="entry name" value="Rev_trsase/Diguanyl_cyclase"/>
</dbReference>
<proteinExistence type="predicted"/>
<keyword evidence="6" id="KW-1185">Reference proteome</keyword>
<comment type="catalytic activity">
    <reaction evidence="2">
        <text>2 GTP = 3',3'-c-di-GMP + 2 diphosphate</text>
        <dbReference type="Rhea" id="RHEA:24898"/>
        <dbReference type="ChEBI" id="CHEBI:33019"/>
        <dbReference type="ChEBI" id="CHEBI:37565"/>
        <dbReference type="ChEBI" id="CHEBI:58805"/>
        <dbReference type="EC" id="2.7.7.65"/>
    </reaction>
</comment>
<feature type="domain" description="GGDEF" evidence="4">
    <location>
        <begin position="243"/>
        <end position="378"/>
    </location>
</feature>
<evidence type="ECO:0000259" key="4">
    <source>
        <dbReference type="PROSITE" id="PS50887"/>
    </source>
</evidence>
<accession>A0ABU8S0E9</accession>
<name>A0ABU8S0E9_9SPHN</name>
<protein>
    <recommendedName>
        <fullName evidence="1">diguanylate cyclase</fullName>
        <ecNumber evidence="1">2.7.7.65</ecNumber>
    </recommendedName>
</protein>
<dbReference type="InterPro" id="IPR050469">
    <property type="entry name" value="Diguanylate_Cyclase"/>
</dbReference>
<evidence type="ECO:0000256" key="1">
    <source>
        <dbReference type="ARBA" id="ARBA00012528"/>
    </source>
</evidence>
<evidence type="ECO:0000313" key="6">
    <source>
        <dbReference type="Proteomes" id="UP001361239"/>
    </source>
</evidence>
<dbReference type="Pfam" id="PF00990">
    <property type="entry name" value="GGDEF"/>
    <property type="match status" value="1"/>
</dbReference>
<keyword evidence="5" id="KW-0808">Transferase</keyword>
<dbReference type="SUPFAM" id="SSF55073">
    <property type="entry name" value="Nucleotide cyclase"/>
    <property type="match status" value="1"/>
</dbReference>
<evidence type="ECO:0000256" key="3">
    <source>
        <dbReference type="SAM" id="MobiDB-lite"/>
    </source>
</evidence>
<dbReference type="PANTHER" id="PTHR45138">
    <property type="entry name" value="REGULATORY COMPONENTS OF SENSORY TRANSDUCTION SYSTEM"/>
    <property type="match status" value="1"/>
</dbReference>
<dbReference type="InterPro" id="IPR029787">
    <property type="entry name" value="Nucleotide_cyclase"/>
</dbReference>
<sequence length="384" mass="42406">MSDHEAKSKGILRWLGLGAGPHGDEDIDTVEATGDTPTPAEHEDPRERRRRQLLTDIGSFLLTHHLEVNSFTLAIAHDVLTGADPKLACLLEERVISRQPVNMHWLEDACRATGRNDGVAQLDAMMAKLEHSIQEFGQTTVAAKSAANEYNSALEQHVSELEQVSKAGIVITELANIARLMLDRTREIEKEMNRSEMQTRALQRSLDEARRSAELDHLTGLPNRRAFESVLERETGTALDLNEPLCVAICDIDHFKRVNDTHGHEAGDRVIRAVAQTLAKISNENCHVARHGGEEFVILFRGKSIEEAWSVLDEARDAMAERRLVNRATDIPFGRITFSGGIADVFAHPSPREAMKAADDALYAAKAAGRNLIIKEPGSAREAA</sequence>
<dbReference type="GO" id="GO:0052621">
    <property type="term" value="F:diguanylate cyclase activity"/>
    <property type="evidence" value="ECO:0007669"/>
    <property type="project" value="UniProtKB-EC"/>
</dbReference>
<comment type="caution">
    <text evidence="5">The sequence shown here is derived from an EMBL/GenBank/DDBJ whole genome shotgun (WGS) entry which is preliminary data.</text>
</comment>
<dbReference type="CDD" id="cd01949">
    <property type="entry name" value="GGDEF"/>
    <property type="match status" value="1"/>
</dbReference>
<dbReference type="Proteomes" id="UP001361239">
    <property type="component" value="Unassembled WGS sequence"/>
</dbReference>
<dbReference type="PANTHER" id="PTHR45138:SF9">
    <property type="entry name" value="DIGUANYLATE CYCLASE DGCM-RELATED"/>
    <property type="match status" value="1"/>
</dbReference>
<dbReference type="EC" id="2.7.7.65" evidence="1"/>
<dbReference type="Gene3D" id="3.30.70.270">
    <property type="match status" value="1"/>
</dbReference>
<organism evidence="5 6">
    <name type="scientific">Novosphingobium anseongense</name>
    <dbReference type="NCBI Taxonomy" id="3133436"/>
    <lineage>
        <taxon>Bacteria</taxon>
        <taxon>Pseudomonadati</taxon>
        <taxon>Pseudomonadota</taxon>
        <taxon>Alphaproteobacteria</taxon>
        <taxon>Sphingomonadales</taxon>
        <taxon>Sphingomonadaceae</taxon>
        <taxon>Novosphingobium</taxon>
    </lineage>
</organism>
<dbReference type="SMART" id="SM00267">
    <property type="entry name" value="GGDEF"/>
    <property type="match status" value="1"/>
</dbReference>
<reference evidence="5 6" key="1">
    <citation type="submission" date="2024-03" db="EMBL/GenBank/DDBJ databases">
        <authorList>
            <person name="Jo J.-H."/>
        </authorList>
    </citation>
    <scope>NUCLEOTIDE SEQUENCE [LARGE SCALE GENOMIC DNA]</scope>
    <source>
        <strain evidence="5 6">PS1R-30</strain>
    </source>
</reference>
<keyword evidence="5" id="KW-0548">Nucleotidyltransferase</keyword>
<dbReference type="PROSITE" id="PS50887">
    <property type="entry name" value="GGDEF"/>
    <property type="match status" value="1"/>
</dbReference>
<feature type="region of interest" description="Disordered" evidence="3">
    <location>
        <begin position="15"/>
        <end position="48"/>
    </location>
</feature>
<dbReference type="InterPro" id="IPR000160">
    <property type="entry name" value="GGDEF_dom"/>
</dbReference>
<evidence type="ECO:0000313" key="5">
    <source>
        <dbReference type="EMBL" id="MEJ5978809.1"/>
    </source>
</evidence>